<dbReference type="EMBL" id="CM045758">
    <property type="protein sequence ID" value="KAI8032358.1"/>
    <property type="molecule type" value="Genomic_DNA"/>
</dbReference>
<gene>
    <name evidence="1" type="ORF">LOK49_LG01G04034</name>
</gene>
<evidence type="ECO:0000313" key="1">
    <source>
        <dbReference type="EMBL" id="KAI8032358.1"/>
    </source>
</evidence>
<proteinExistence type="predicted"/>
<evidence type="ECO:0000313" key="2">
    <source>
        <dbReference type="Proteomes" id="UP001060215"/>
    </source>
</evidence>
<name>A0ACC0J3M3_9ERIC</name>
<keyword evidence="2" id="KW-1185">Reference proteome</keyword>
<protein>
    <submittedName>
        <fullName evidence="1">Uncharacterized protein</fullName>
    </submittedName>
</protein>
<organism evidence="1 2">
    <name type="scientific">Camellia lanceoleosa</name>
    <dbReference type="NCBI Taxonomy" id="1840588"/>
    <lineage>
        <taxon>Eukaryota</taxon>
        <taxon>Viridiplantae</taxon>
        <taxon>Streptophyta</taxon>
        <taxon>Embryophyta</taxon>
        <taxon>Tracheophyta</taxon>
        <taxon>Spermatophyta</taxon>
        <taxon>Magnoliopsida</taxon>
        <taxon>eudicotyledons</taxon>
        <taxon>Gunneridae</taxon>
        <taxon>Pentapetalae</taxon>
        <taxon>asterids</taxon>
        <taxon>Ericales</taxon>
        <taxon>Theaceae</taxon>
        <taxon>Camellia</taxon>
    </lineage>
</organism>
<reference evidence="1 2" key="1">
    <citation type="journal article" date="2022" name="Plant J.">
        <title>Chromosome-level genome of Camellia lanceoleosa provides a valuable resource for understanding genome evolution and self-incompatibility.</title>
        <authorList>
            <person name="Gong W."/>
            <person name="Xiao S."/>
            <person name="Wang L."/>
            <person name="Liao Z."/>
            <person name="Chang Y."/>
            <person name="Mo W."/>
            <person name="Hu G."/>
            <person name="Li W."/>
            <person name="Zhao G."/>
            <person name="Zhu H."/>
            <person name="Hu X."/>
            <person name="Ji K."/>
            <person name="Xiang X."/>
            <person name="Song Q."/>
            <person name="Yuan D."/>
            <person name="Jin S."/>
            <person name="Zhang L."/>
        </authorList>
    </citation>
    <scope>NUCLEOTIDE SEQUENCE [LARGE SCALE GENOMIC DNA]</scope>
    <source>
        <strain evidence="1">SQ_2022a</strain>
    </source>
</reference>
<dbReference type="Proteomes" id="UP001060215">
    <property type="component" value="Chromosome 1"/>
</dbReference>
<accession>A0ACC0J3M3</accession>
<sequence length="262" mass="30131">MQMALTVRLFLHPIKASLTSLSSSPSSSSLSRSTIPFYGRFEPLKTCVKGLEPVLLQNHCRRSSHWKLYVQRCYVNNFCNPGRKLVMGSVFGASVVFGSIFLRPRVAYAMDGFDVWGDDHHFDLSNASDAEEDARNFLALARKLLLPVFLFLTVMMNWDHPIILATKIILILVGTKPSPFSVYLFIEQLRRQFIRQHPFLYKFKSLYAKKVEVDDYTFLCLARVELEDQKFTLIGILGSWWVLPWSPCQGAFSILRNKVLQR</sequence>
<comment type="caution">
    <text evidence="1">The sequence shown here is derived from an EMBL/GenBank/DDBJ whole genome shotgun (WGS) entry which is preliminary data.</text>
</comment>